<feature type="transmembrane region" description="Helical" evidence="6">
    <location>
        <begin position="85"/>
        <end position="105"/>
    </location>
</feature>
<dbReference type="EMBL" id="FOYU01000001">
    <property type="protein sequence ID" value="SFR46680.1"/>
    <property type="molecule type" value="Genomic_DNA"/>
</dbReference>
<feature type="transmembrane region" description="Helical" evidence="6">
    <location>
        <begin position="171"/>
        <end position="190"/>
    </location>
</feature>
<keyword evidence="8" id="KW-1185">Reference proteome</keyword>
<dbReference type="AlphaFoldDB" id="A0A1I6GWX6"/>
<dbReference type="GO" id="GO:0044341">
    <property type="term" value="P:sodium-dependent phosphate transport"/>
    <property type="evidence" value="ECO:0007669"/>
    <property type="project" value="InterPro"/>
</dbReference>
<keyword evidence="3 6" id="KW-0812">Transmembrane</keyword>
<name>A0A1I6GWX6_9GAMM</name>
<feature type="transmembrane region" description="Helical" evidence="6">
    <location>
        <begin position="283"/>
        <end position="305"/>
    </location>
</feature>
<evidence type="ECO:0000313" key="7">
    <source>
        <dbReference type="EMBL" id="SFR46680.1"/>
    </source>
</evidence>
<reference evidence="8" key="1">
    <citation type="submission" date="2016-10" db="EMBL/GenBank/DDBJ databases">
        <authorList>
            <person name="Varghese N."/>
            <person name="Submissions S."/>
        </authorList>
    </citation>
    <scope>NUCLEOTIDE SEQUENCE [LARGE SCALE GENOMIC DNA]</scope>
    <source>
        <strain evidence="8">CGMCC 1.7285</strain>
    </source>
</reference>
<keyword evidence="2" id="KW-1003">Cell membrane</keyword>
<evidence type="ECO:0000256" key="6">
    <source>
        <dbReference type="SAM" id="Phobius"/>
    </source>
</evidence>
<evidence type="ECO:0000256" key="5">
    <source>
        <dbReference type="ARBA" id="ARBA00023136"/>
    </source>
</evidence>
<dbReference type="PANTHER" id="PTHR10010">
    <property type="entry name" value="SOLUTE CARRIER FAMILY 34 SODIUM PHOSPHATE , MEMBER 2-RELATED"/>
    <property type="match status" value="1"/>
</dbReference>
<evidence type="ECO:0000256" key="4">
    <source>
        <dbReference type="ARBA" id="ARBA00022989"/>
    </source>
</evidence>
<dbReference type="GO" id="GO:0005886">
    <property type="term" value="C:plasma membrane"/>
    <property type="evidence" value="ECO:0007669"/>
    <property type="project" value="UniProtKB-SubCell"/>
</dbReference>
<keyword evidence="5 6" id="KW-0472">Membrane</keyword>
<dbReference type="RefSeq" id="WP_092856591.1">
    <property type="nucleotide sequence ID" value="NZ_FOYU01000001.1"/>
</dbReference>
<feature type="transmembrane region" description="Helical" evidence="6">
    <location>
        <begin position="135"/>
        <end position="151"/>
    </location>
</feature>
<accession>A0A1I6GWX6</accession>
<dbReference type="Pfam" id="PF02690">
    <property type="entry name" value="Na_Pi_cotrans"/>
    <property type="match status" value="2"/>
</dbReference>
<dbReference type="InterPro" id="IPR003841">
    <property type="entry name" value="Na/Pi_transpt"/>
</dbReference>
<keyword evidence="4 6" id="KW-1133">Transmembrane helix</keyword>
<dbReference type="GO" id="GO:0005436">
    <property type="term" value="F:sodium:phosphate symporter activity"/>
    <property type="evidence" value="ECO:0007669"/>
    <property type="project" value="InterPro"/>
</dbReference>
<evidence type="ECO:0000256" key="3">
    <source>
        <dbReference type="ARBA" id="ARBA00022692"/>
    </source>
</evidence>
<comment type="subcellular location">
    <subcellularLocation>
        <location evidence="1">Cell membrane</location>
        <topology evidence="1">Multi-pass membrane protein</topology>
    </subcellularLocation>
</comment>
<protein>
    <submittedName>
        <fullName evidence="7">Phosphate:Na+ symporter</fullName>
    </submittedName>
</protein>
<organism evidence="7 8">
    <name type="scientific">Pseudidiomarina maritima</name>
    <dbReference type="NCBI Taxonomy" id="519453"/>
    <lineage>
        <taxon>Bacteria</taxon>
        <taxon>Pseudomonadati</taxon>
        <taxon>Pseudomonadota</taxon>
        <taxon>Gammaproteobacteria</taxon>
        <taxon>Alteromonadales</taxon>
        <taxon>Idiomarinaceae</taxon>
        <taxon>Pseudidiomarina</taxon>
    </lineage>
</organism>
<dbReference type="Proteomes" id="UP000199424">
    <property type="component" value="Unassembled WGS sequence"/>
</dbReference>
<evidence type="ECO:0000256" key="1">
    <source>
        <dbReference type="ARBA" id="ARBA00004651"/>
    </source>
</evidence>
<gene>
    <name evidence="7" type="ORF">SAMN04488070_1325</name>
</gene>
<sequence>MTLTDWTLALGGLGLLLLGMQLLTDGLKAAAGTHLQSFLERSTQTRLRAAFAGFTVTALVQASGAVVVALLGFTNAGMLKLKQAAWVVFGSNVGTTMTAWIVALIGLKFNVGMIAWPLIGLGMLLQLVRRSSPSGSVGLAIAGFGVLFVGLDTLRDAFEQLVTIMPVEQFSVSGPLSILLAVFAGVLLTALMQSSSAALAIVLTASVSGAFTPLAGAAVVIGANIGTTLTALLASIGATAHAKRLSAVHVLMNAVTAVVALILLVPMWWVAEILSGGEQVTNISTGLAIFHTLFNVLGLVLMWFLDERIFRRVESWYRLPPLRSGEPRFLDKTVLEVPSMGLNAIQQELNRVLRQYVIRLRMLLKDEGALKETEEDIATGELLAHIQTYLTKLSAKQLHGDEALLLAELHTSHARLRDLRDIVEKLRAATPTQIDASLNHQLREQLLELLNGADMKDRPEANWASLVSSIRATRNLLRHTWLNRIAANELEPTEGAALMQLASMWERSAEIITALKT</sequence>
<feature type="transmembrane region" description="Helical" evidence="6">
    <location>
        <begin position="50"/>
        <end position="73"/>
    </location>
</feature>
<evidence type="ECO:0000256" key="2">
    <source>
        <dbReference type="ARBA" id="ARBA00022475"/>
    </source>
</evidence>
<feature type="transmembrane region" description="Helical" evidence="6">
    <location>
        <begin position="221"/>
        <end position="238"/>
    </location>
</feature>
<feature type="transmembrane region" description="Helical" evidence="6">
    <location>
        <begin position="250"/>
        <end position="271"/>
    </location>
</feature>
<dbReference type="PANTHER" id="PTHR10010:SF46">
    <property type="entry name" value="SODIUM-DEPENDENT PHOSPHATE TRANSPORT PROTEIN 2B"/>
    <property type="match status" value="1"/>
</dbReference>
<proteinExistence type="predicted"/>
<evidence type="ECO:0000313" key="8">
    <source>
        <dbReference type="Proteomes" id="UP000199424"/>
    </source>
</evidence>
<feature type="transmembrane region" description="Helical" evidence="6">
    <location>
        <begin position="111"/>
        <end position="128"/>
    </location>
</feature>
<dbReference type="NCBIfam" id="NF037997">
    <property type="entry name" value="Na_Pi_symport"/>
    <property type="match status" value="1"/>
</dbReference>
<feature type="transmembrane region" description="Helical" evidence="6">
    <location>
        <begin position="197"/>
        <end position="215"/>
    </location>
</feature>